<organism evidence="7 8">
    <name type="scientific">Trichuris muris</name>
    <name type="common">Mouse whipworm</name>
    <dbReference type="NCBI Taxonomy" id="70415"/>
    <lineage>
        <taxon>Eukaryota</taxon>
        <taxon>Metazoa</taxon>
        <taxon>Ecdysozoa</taxon>
        <taxon>Nematoda</taxon>
        <taxon>Enoplea</taxon>
        <taxon>Dorylaimia</taxon>
        <taxon>Trichinellida</taxon>
        <taxon>Trichuridae</taxon>
        <taxon>Trichuris</taxon>
    </lineage>
</organism>
<feature type="transmembrane region" description="Helical" evidence="5">
    <location>
        <begin position="499"/>
        <end position="518"/>
    </location>
</feature>
<evidence type="ECO:0000256" key="2">
    <source>
        <dbReference type="ARBA" id="ARBA00022692"/>
    </source>
</evidence>
<dbReference type="PROSITE" id="PS50850">
    <property type="entry name" value="MFS"/>
    <property type="match status" value="1"/>
</dbReference>
<proteinExistence type="predicted"/>
<feature type="transmembrane region" description="Helical" evidence="5">
    <location>
        <begin position="471"/>
        <end position="492"/>
    </location>
</feature>
<evidence type="ECO:0000256" key="3">
    <source>
        <dbReference type="ARBA" id="ARBA00022989"/>
    </source>
</evidence>
<dbReference type="Gene3D" id="1.20.1250.20">
    <property type="entry name" value="MFS general substrate transporter like domains"/>
    <property type="match status" value="1"/>
</dbReference>
<reference evidence="8" key="1">
    <citation type="submission" date="2019-12" db="UniProtKB">
        <authorList>
            <consortium name="WormBaseParasite"/>
        </authorList>
    </citation>
    <scope>IDENTIFICATION</scope>
</reference>
<accession>A0A5S6QIM4</accession>
<feature type="transmembrane region" description="Helical" evidence="5">
    <location>
        <begin position="436"/>
        <end position="459"/>
    </location>
</feature>
<comment type="subcellular location">
    <subcellularLocation>
        <location evidence="1">Membrane</location>
        <topology evidence="1">Multi-pass membrane protein</topology>
    </subcellularLocation>
</comment>
<dbReference type="Proteomes" id="UP000046395">
    <property type="component" value="Unassembled WGS sequence"/>
</dbReference>
<keyword evidence="7" id="KW-1185">Reference proteome</keyword>
<dbReference type="PANTHER" id="PTHR24064">
    <property type="entry name" value="SOLUTE CARRIER FAMILY 22 MEMBER"/>
    <property type="match status" value="1"/>
</dbReference>
<feature type="transmembrane region" description="Helical" evidence="5">
    <location>
        <begin position="530"/>
        <end position="548"/>
    </location>
</feature>
<dbReference type="InterPro" id="IPR020846">
    <property type="entry name" value="MFS_dom"/>
</dbReference>
<feature type="transmembrane region" description="Helical" evidence="5">
    <location>
        <begin position="88"/>
        <end position="111"/>
    </location>
</feature>
<feature type="transmembrane region" description="Helical" evidence="5">
    <location>
        <begin position="261"/>
        <end position="282"/>
    </location>
</feature>
<dbReference type="STRING" id="70415.A0A5S6QIM4"/>
<keyword evidence="2 5" id="KW-0812">Transmembrane</keyword>
<dbReference type="AlphaFoldDB" id="A0A5S6QIM4"/>
<feature type="domain" description="Major facilitator superfamily (MFS) profile" evidence="6">
    <location>
        <begin position="94"/>
        <end position="552"/>
    </location>
</feature>
<keyword evidence="3 5" id="KW-1133">Transmembrane helix</keyword>
<dbReference type="SUPFAM" id="SSF103473">
    <property type="entry name" value="MFS general substrate transporter"/>
    <property type="match status" value="1"/>
</dbReference>
<feature type="transmembrane region" description="Helical" evidence="5">
    <location>
        <begin position="204"/>
        <end position="222"/>
    </location>
</feature>
<dbReference type="GO" id="GO:0022857">
    <property type="term" value="F:transmembrane transporter activity"/>
    <property type="evidence" value="ECO:0007669"/>
    <property type="project" value="InterPro"/>
</dbReference>
<evidence type="ECO:0000256" key="1">
    <source>
        <dbReference type="ARBA" id="ARBA00004141"/>
    </source>
</evidence>
<dbReference type="Pfam" id="PF00083">
    <property type="entry name" value="Sugar_tr"/>
    <property type="match status" value="1"/>
</dbReference>
<dbReference type="InterPro" id="IPR005828">
    <property type="entry name" value="MFS_sugar_transport-like"/>
</dbReference>
<name>A0A5S6QIM4_TRIMR</name>
<dbReference type="WBParaSite" id="TMUE_2000007236.1">
    <property type="protein sequence ID" value="TMUE_2000007236.1"/>
    <property type="gene ID" value="WBGene00289913"/>
</dbReference>
<evidence type="ECO:0000256" key="4">
    <source>
        <dbReference type="ARBA" id="ARBA00023136"/>
    </source>
</evidence>
<keyword evidence="4 5" id="KW-0472">Membrane</keyword>
<feature type="transmembrane region" description="Helical" evidence="5">
    <location>
        <begin position="234"/>
        <end position="252"/>
    </location>
</feature>
<dbReference type="GO" id="GO:0016020">
    <property type="term" value="C:membrane"/>
    <property type="evidence" value="ECO:0007669"/>
    <property type="project" value="UniProtKB-SubCell"/>
</dbReference>
<evidence type="ECO:0000256" key="5">
    <source>
        <dbReference type="SAM" id="Phobius"/>
    </source>
</evidence>
<feature type="transmembrane region" description="Helical" evidence="5">
    <location>
        <begin position="288"/>
        <end position="307"/>
    </location>
</feature>
<evidence type="ECO:0000313" key="8">
    <source>
        <dbReference type="WBParaSite" id="TMUE_2000007236.1"/>
    </source>
</evidence>
<evidence type="ECO:0000313" key="7">
    <source>
        <dbReference type="Proteomes" id="UP000046395"/>
    </source>
</evidence>
<dbReference type="InterPro" id="IPR036259">
    <property type="entry name" value="MFS_trans_sf"/>
</dbReference>
<sequence>MCGIQQADELRRTLVVKFTVTDKSKHTTMHPIPLHNVSRLAPVVGANRSKFLRLIMNEQNAREISNKETTSTSEDGAKRELEALYHCGAYQVMAFLAFTAACFAFSSNLTFMTYSGWEPPWECYIESEIAGSSNSTQDQCTAFENGQCTNITWSNVLFSSIVHEWNLLCNQRNKVYLSMTVQMAGNLLGVPLITQMSDFYGRRVALLTISAGHLIAGVGTSLCNTWETFTACRFVAGFFAIGFVSTSSVYLLETVSQKKRMLLMSIGGINTGILLTAGVAPLLRKWRLLALCSGCIAAVSLAIIAYLSETPRWLMQRGKTADARRVYLRILRLNCKSKEQLSNAQWDSLVEHIKVMKPKRRTFWHLFCDREISKRTIVACQSMITMTLTSASLLYSVVNLAGNLYENYAIFASVRWVAGALGMLADHFIPSLGRKLFMGVLISIVFCCLLGLTVIEWLACDCPALKNALVFIGSGAYSPVWIVLLLVVMELYPTSMRSIATGFTGFFGEIGSVIMPQLLILGQRWKPGKWLVLTILCSCFLASFTIFIPETKGRPLTDDYVKEKKVKSTVAPKASSD</sequence>
<protein>
    <submittedName>
        <fullName evidence="8">MFS domain-containing protein</fullName>
    </submittedName>
</protein>
<evidence type="ECO:0000259" key="6">
    <source>
        <dbReference type="PROSITE" id="PS50850"/>
    </source>
</evidence>